<evidence type="ECO:0000313" key="1">
    <source>
        <dbReference type="EMBL" id="MCI56528.1"/>
    </source>
</evidence>
<dbReference type="Proteomes" id="UP000265520">
    <property type="component" value="Unassembled WGS sequence"/>
</dbReference>
<proteinExistence type="predicted"/>
<name>A0A392T623_9FABA</name>
<accession>A0A392T623</accession>
<dbReference type="EMBL" id="LXQA010513655">
    <property type="protein sequence ID" value="MCI56528.1"/>
    <property type="molecule type" value="Genomic_DNA"/>
</dbReference>
<protein>
    <submittedName>
        <fullName evidence="1">Uncharacterized protein</fullName>
    </submittedName>
</protein>
<organism evidence="1 2">
    <name type="scientific">Trifolium medium</name>
    <dbReference type="NCBI Taxonomy" id="97028"/>
    <lineage>
        <taxon>Eukaryota</taxon>
        <taxon>Viridiplantae</taxon>
        <taxon>Streptophyta</taxon>
        <taxon>Embryophyta</taxon>
        <taxon>Tracheophyta</taxon>
        <taxon>Spermatophyta</taxon>
        <taxon>Magnoliopsida</taxon>
        <taxon>eudicotyledons</taxon>
        <taxon>Gunneridae</taxon>
        <taxon>Pentapetalae</taxon>
        <taxon>rosids</taxon>
        <taxon>fabids</taxon>
        <taxon>Fabales</taxon>
        <taxon>Fabaceae</taxon>
        <taxon>Papilionoideae</taxon>
        <taxon>50 kb inversion clade</taxon>
        <taxon>NPAAA clade</taxon>
        <taxon>Hologalegina</taxon>
        <taxon>IRL clade</taxon>
        <taxon>Trifolieae</taxon>
        <taxon>Trifolium</taxon>
    </lineage>
</organism>
<comment type="caution">
    <text evidence="1">The sequence shown here is derived from an EMBL/GenBank/DDBJ whole genome shotgun (WGS) entry which is preliminary data.</text>
</comment>
<feature type="non-terminal residue" evidence="1">
    <location>
        <position position="1"/>
    </location>
</feature>
<keyword evidence="2" id="KW-1185">Reference proteome</keyword>
<sequence>DLVVGSVLGAARRCGRRVAQFRVQVGLLSGGGAQRRSLGATDIYAAASLFSAREGGG</sequence>
<dbReference type="AlphaFoldDB" id="A0A392T623"/>
<evidence type="ECO:0000313" key="2">
    <source>
        <dbReference type="Proteomes" id="UP000265520"/>
    </source>
</evidence>
<reference evidence="1 2" key="1">
    <citation type="journal article" date="2018" name="Front. Plant Sci.">
        <title>Red Clover (Trifolium pratense) and Zigzag Clover (T. medium) - A Picture of Genomic Similarities and Differences.</title>
        <authorList>
            <person name="Dluhosova J."/>
            <person name="Istvanek J."/>
            <person name="Nedelnik J."/>
            <person name="Repkova J."/>
        </authorList>
    </citation>
    <scope>NUCLEOTIDE SEQUENCE [LARGE SCALE GENOMIC DNA]</scope>
    <source>
        <strain evidence="2">cv. 10/8</strain>
        <tissue evidence="1">Leaf</tissue>
    </source>
</reference>